<dbReference type="EMBL" id="BONW01000029">
    <property type="protein sequence ID" value="GIG90748.1"/>
    <property type="molecule type" value="Genomic_DNA"/>
</dbReference>
<evidence type="ECO:0000313" key="3">
    <source>
        <dbReference type="Proteomes" id="UP000646749"/>
    </source>
</evidence>
<reference evidence="2 3" key="1">
    <citation type="submission" date="2021-01" db="EMBL/GenBank/DDBJ databases">
        <title>Whole genome shotgun sequence of Plantactinospora endophytica NBRC 110450.</title>
        <authorList>
            <person name="Komaki H."/>
            <person name="Tamura T."/>
        </authorList>
    </citation>
    <scope>NUCLEOTIDE SEQUENCE [LARGE SCALE GENOMIC DNA]</scope>
    <source>
        <strain evidence="2 3">NBRC 110450</strain>
    </source>
</reference>
<evidence type="ECO:0000313" key="2">
    <source>
        <dbReference type="EMBL" id="GIG90748.1"/>
    </source>
</evidence>
<organism evidence="2 3">
    <name type="scientific">Plantactinospora endophytica</name>
    <dbReference type="NCBI Taxonomy" id="673535"/>
    <lineage>
        <taxon>Bacteria</taxon>
        <taxon>Bacillati</taxon>
        <taxon>Actinomycetota</taxon>
        <taxon>Actinomycetes</taxon>
        <taxon>Micromonosporales</taxon>
        <taxon>Micromonosporaceae</taxon>
        <taxon>Plantactinospora</taxon>
    </lineage>
</organism>
<accession>A0ABQ4E7S4</accession>
<evidence type="ECO:0000256" key="1">
    <source>
        <dbReference type="SAM" id="MobiDB-lite"/>
    </source>
</evidence>
<protein>
    <submittedName>
        <fullName evidence="2">Uncharacterized protein</fullName>
    </submittedName>
</protein>
<dbReference type="Proteomes" id="UP000646749">
    <property type="component" value="Unassembled WGS sequence"/>
</dbReference>
<proteinExistence type="predicted"/>
<sequence length="62" mass="6690">MNACLERLTRHLDPTRQPSPGPATAVERMLTAHVEAPEMFSPNPIQTPTSIPPSGGMTHLEA</sequence>
<gene>
    <name evidence="2" type="ORF">Pen02_56840</name>
</gene>
<feature type="region of interest" description="Disordered" evidence="1">
    <location>
        <begin position="1"/>
        <end position="62"/>
    </location>
</feature>
<keyword evidence="3" id="KW-1185">Reference proteome</keyword>
<name>A0ABQ4E7S4_9ACTN</name>
<comment type="caution">
    <text evidence="2">The sequence shown here is derived from an EMBL/GenBank/DDBJ whole genome shotgun (WGS) entry which is preliminary data.</text>
</comment>